<evidence type="ECO:0000313" key="2">
    <source>
        <dbReference type="EMBL" id="SVB68963.1"/>
    </source>
</evidence>
<name>A0A382G318_9ZZZZ</name>
<dbReference type="AlphaFoldDB" id="A0A382G318"/>
<protein>
    <recommendedName>
        <fullName evidence="1">UVR domain-containing protein</fullName>
    </recommendedName>
</protein>
<dbReference type="EMBL" id="UINC01052986">
    <property type="protein sequence ID" value="SVB68963.1"/>
    <property type="molecule type" value="Genomic_DNA"/>
</dbReference>
<dbReference type="Pfam" id="PF02151">
    <property type="entry name" value="UVR"/>
    <property type="match status" value="1"/>
</dbReference>
<sequence length="263" mass="30699">MKYDIGDLLNSWPFDPDEFIARRITARDGSEKIQIRIDMGMLQLDVEGRPDGHRPHGAESLLHHYRGALPPGDTRGPSGDVEFDEDVCEDLFQEAWQYYQRYLALFYLEDYQGVDDDTGHNLAIFDLVQEHADSDEVKWYFEQYFPHAVMMQARARAMRVLGDDDYPKALRHVQAAIDRIEEFLGDWEGDGGDVMDEEFPELTFLRNWYEELEKERPLSPKEQLEHDLTVAVEAENFEEAARLRDKLRTLRPKFLIAKVERSG</sequence>
<reference evidence="2" key="1">
    <citation type="submission" date="2018-05" db="EMBL/GenBank/DDBJ databases">
        <authorList>
            <person name="Lanie J.A."/>
            <person name="Ng W.-L."/>
            <person name="Kazmierczak K.M."/>
            <person name="Andrzejewski T.M."/>
            <person name="Davidsen T.M."/>
            <person name="Wayne K.J."/>
            <person name="Tettelin H."/>
            <person name="Glass J.I."/>
            <person name="Rusch D."/>
            <person name="Podicherti R."/>
            <person name="Tsui H.-C.T."/>
            <person name="Winkler M.E."/>
        </authorList>
    </citation>
    <scope>NUCLEOTIDE SEQUENCE</scope>
</reference>
<accession>A0A382G318</accession>
<organism evidence="2">
    <name type="scientific">marine metagenome</name>
    <dbReference type="NCBI Taxonomy" id="408172"/>
    <lineage>
        <taxon>unclassified sequences</taxon>
        <taxon>metagenomes</taxon>
        <taxon>ecological metagenomes</taxon>
    </lineage>
</organism>
<dbReference type="Gene3D" id="4.10.860.10">
    <property type="entry name" value="UVR domain"/>
    <property type="match status" value="1"/>
</dbReference>
<dbReference type="InterPro" id="IPR036876">
    <property type="entry name" value="UVR_dom_sf"/>
</dbReference>
<evidence type="ECO:0000259" key="1">
    <source>
        <dbReference type="PROSITE" id="PS50151"/>
    </source>
</evidence>
<dbReference type="PROSITE" id="PS50151">
    <property type="entry name" value="UVR"/>
    <property type="match status" value="1"/>
</dbReference>
<dbReference type="InterPro" id="IPR001943">
    <property type="entry name" value="UVR_dom"/>
</dbReference>
<gene>
    <name evidence="2" type="ORF">METZ01_LOCUS221817</name>
</gene>
<feature type="domain" description="UVR" evidence="1">
    <location>
        <begin position="222"/>
        <end position="253"/>
    </location>
</feature>
<proteinExistence type="predicted"/>
<dbReference type="SUPFAM" id="SSF46600">
    <property type="entry name" value="C-terminal UvrC-binding domain of UvrB"/>
    <property type="match status" value="1"/>
</dbReference>